<reference evidence="1 2" key="1">
    <citation type="submission" date="2020-02" db="EMBL/GenBank/DDBJ databases">
        <authorList>
            <person name="Ferguson B K."/>
        </authorList>
    </citation>
    <scope>NUCLEOTIDE SEQUENCE [LARGE SCALE GENOMIC DNA]</scope>
</reference>
<sequence length="82" mass="8915">MDHVTVLVLGEDRKDGRPSAFHLVFGVKQFRSGWVDVRFGLQPSRQSSTAGASSALDQIAKEQAFVGVAAGTKFVFSFNEKV</sequence>
<name>A0A6H5GHM9_9HEMI</name>
<feature type="non-terminal residue" evidence="1">
    <location>
        <position position="82"/>
    </location>
</feature>
<accession>A0A6H5GHM9</accession>
<dbReference type="AlphaFoldDB" id="A0A6H5GHM9"/>
<proteinExistence type="predicted"/>
<dbReference type="EMBL" id="CADCXU010012129">
    <property type="protein sequence ID" value="CAB0002420.1"/>
    <property type="molecule type" value="Genomic_DNA"/>
</dbReference>
<keyword evidence="2" id="KW-1185">Reference proteome</keyword>
<protein>
    <submittedName>
        <fullName evidence="1">Uncharacterized protein</fullName>
    </submittedName>
</protein>
<evidence type="ECO:0000313" key="2">
    <source>
        <dbReference type="Proteomes" id="UP000479000"/>
    </source>
</evidence>
<evidence type="ECO:0000313" key="1">
    <source>
        <dbReference type="EMBL" id="CAB0002420.1"/>
    </source>
</evidence>
<dbReference type="Proteomes" id="UP000479000">
    <property type="component" value="Unassembled WGS sequence"/>
</dbReference>
<gene>
    <name evidence="1" type="ORF">NTEN_LOCUS8207</name>
</gene>
<organism evidence="1 2">
    <name type="scientific">Nesidiocoris tenuis</name>
    <dbReference type="NCBI Taxonomy" id="355587"/>
    <lineage>
        <taxon>Eukaryota</taxon>
        <taxon>Metazoa</taxon>
        <taxon>Ecdysozoa</taxon>
        <taxon>Arthropoda</taxon>
        <taxon>Hexapoda</taxon>
        <taxon>Insecta</taxon>
        <taxon>Pterygota</taxon>
        <taxon>Neoptera</taxon>
        <taxon>Paraneoptera</taxon>
        <taxon>Hemiptera</taxon>
        <taxon>Heteroptera</taxon>
        <taxon>Panheteroptera</taxon>
        <taxon>Cimicomorpha</taxon>
        <taxon>Miridae</taxon>
        <taxon>Dicyphina</taxon>
        <taxon>Nesidiocoris</taxon>
    </lineage>
</organism>